<organism evidence="1 2">
    <name type="scientific">Brevinema andersonii</name>
    <dbReference type="NCBI Taxonomy" id="34097"/>
    <lineage>
        <taxon>Bacteria</taxon>
        <taxon>Pseudomonadati</taxon>
        <taxon>Spirochaetota</taxon>
        <taxon>Spirochaetia</taxon>
        <taxon>Brevinematales</taxon>
        <taxon>Brevinemataceae</taxon>
        <taxon>Brevinema</taxon>
    </lineage>
</organism>
<dbReference type="AlphaFoldDB" id="A0A1I1D5B6"/>
<dbReference type="Proteomes" id="UP000240042">
    <property type="component" value="Unassembled WGS sequence"/>
</dbReference>
<evidence type="ECO:0000313" key="2">
    <source>
        <dbReference type="Proteomes" id="UP000240042"/>
    </source>
</evidence>
<name>A0A1I1D5B6_BREAD</name>
<dbReference type="STRING" id="34097.SAMN02745150_00327"/>
<evidence type="ECO:0000313" key="1">
    <source>
        <dbReference type="EMBL" id="SFB70105.1"/>
    </source>
</evidence>
<dbReference type="EMBL" id="FOKY01000001">
    <property type="protein sequence ID" value="SFB70105.1"/>
    <property type="molecule type" value="Genomic_DNA"/>
</dbReference>
<reference evidence="2" key="1">
    <citation type="submission" date="2016-10" db="EMBL/GenBank/DDBJ databases">
        <authorList>
            <person name="Varghese N."/>
            <person name="Submissions S."/>
        </authorList>
    </citation>
    <scope>NUCLEOTIDE SEQUENCE [LARGE SCALE GENOMIC DNA]</scope>
    <source>
        <strain evidence="2">ATCC 43811</strain>
    </source>
</reference>
<sequence>MLLLVLNSLMKIRGRVPKKLIGIMIFLSSCGIEVAQPTPRLFAPNGVTVENVVNPATGQTEEKFLIRWYGINPEETFSGYNIYYTTNDADAIAYKGIKILCTNFNKLQPSLVVKPPFNVVQEFSVEIKSAYYANGTFLFTNLRPYWFYVKAYSVVRDIESPPSLYSVGYFTNDGGTP</sequence>
<proteinExistence type="predicted"/>
<dbReference type="RefSeq" id="WP_143280370.1">
    <property type="nucleotide sequence ID" value="NZ_FOKY01000001.1"/>
</dbReference>
<accession>A0A1I1D5B6</accession>
<keyword evidence="2" id="KW-1185">Reference proteome</keyword>
<protein>
    <submittedName>
        <fullName evidence="1">Uncharacterized protein</fullName>
    </submittedName>
</protein>
<gene>
    <name evidence="1" type="ORF">SAMN02745150_00327</name>
</gene>